<name>A0ABW3V2J3_9HYPH</name>
<reference evidence="3" key="1">
    <citation type="journal article" date="2019" name="Int. J. Syst. Evol. Microbiol.">
        <title>The Global Catalogue of Microorganisms (GCM) 10K type strain sequencing project: providing services to taxonomists for standard genome sequencing and annotation.</title>
        <authorList>
            <consortium name="The Broad Institute Genomics Platform"/>
            <consortium name="The Broad Institute Genome Sequencing Center for Infectious Disease"/>
            <person name="Wu L."/>
            <person name="Ma J."/>
        </authorList>
    </citation>
    <scope>NUCLEOTIDE SEQUENCE [LARGE SCALE GENOMIC DNA]</scope>
    <source>
        <strain evidence="3">CCUG 49584</strain>
    </source>
</reference>
<evidence type="ECO:0008006" key="4">
    <source>
        <dbReference type="Google" id="ProtNLM"/>
    </source>
</evidence>
<protein>
    <recommendedName>
        <fullName evidence="4">SLATT domain-containing protein</fullName>
    </recommendedName>
</protein>
<dbReference type="RefSeq" id="WP_289387470.1">
    <property type="nucleotide sequence ID" value="NZ_JAUCBM010000005.1"/>
</dbReference>
<comment type="caution">
    <text evidence="2">The sequence shown here is derived from an EMBL/GenBank/DDBJ whole genome shotgun (WGS) entry which is preliminary data.</text>
</comment>
<evidence type="ECO:0000313" key="3">
    <source>
        <dbReference type="Proteomes" id="UP001597263"/>
    </source>
</evidence>
<proteinExistence type="predicted"/>
<sequence>MIGFILQTTVLFAVLYYFPFLDDFNKQIGTTGALIISIFGAGVINFIIDLFYAPVLLDRYQRQDLKYAINTAQDILDSEKNVKTLSELYREGKALQLKISTQYVEKDEYLKWYSKCEKYIEDNFQYSELHKFRISSEEDDYGVSNRHQSFMNLVQRNLRVLNSMIEFGGYKALSSGSLQLIVLNAKEPAYKYVVDLTSD</sequence>
<keyword evidence="1" id="KW-0812">Transmembrane</keyword>
<organism evidence="2 3">
    <name type="scientific">Pseudochrobactrum kiredjianiae</name>
    <dbReference type="NCBI Taxonomy" id="386305"/>
    <lineage>
        <taxon>Bacteria</taxon>
        <taxon>Pseudomonadati</taxon>
        <taxon>Pseudomonadota</taxon>
        <taxon>Alphaproteobacteria</taxon>
        <taxon>Hyphomicrobiales</taxon>
        <taxon>Brucellaceae</taxon>
        <taxon>Pseudochrobactrum</taxon>
    </lineage>
</organism>
<evidence type="ECO:0000256" key="1">
    <source>
        <dbReference type="SAM" id="Phobius"/>
    </source>
</evidence>
<dbReference type="EMBL" id="JBHTMA010000033">
    <property type="protein sequence ID" value="MFD1226791.1"/>
    <property type="molecule type" value="Genomic_DNA"/>
</dbReference>
<feature type="transmembrane region" description="Helical" evidence="1">
    <location>
        <begin position="33"/>
        <end position="57"/>
    </location>
</feature>
<keyword evidence="3" id="KW-1185">Reference proteome</keyword>
<evidence type="ECO:0000313" key="2">
    <source>
        <dbReference type="EMBL" id="MFD1226791.1"/>
    </source>
</evidence>
<dbReference type="Proteomes" id="UP001597263">
    <property type="component" value="Unassembled WGS sequence"/>
</dbReference>
<gene>
    <name evidence="2" type="ORF">ACFQ35_06455</name>
</gene>
<keyword evidence="1" id="KW-1133">Transmembrane helix</keyword>
<keyword evidence="1" id="KW-0472">Membrane</keyword>
<feature type="transmembrane region" description="Helical" evidence="1">
    <location>
        <begin position="5"/>
        <end position="21"/>
    </location>
</feature>
<accession>A0ABW3V2J3</accession>